<dbReference type="EMBL" id="AMYD01003263">
    <property type="protein sequence ID" value="EQB46784.1"/>
    <property type="molecule type" value="Genomic_DNA"/>
</dbReference>
<proteinExistence type="predicted"/>
<dbReference type="AlphaFoldDB" id="T0K4G4"/>
<gene>
    <name evidence="1" type="ORF">CGLO_14145</name>
</gene>
<organism evidence="1 2">
    <name type="scientific">Colletotrichum gloeosporioides (strain Cg-14)</name>
    <name type="common">Anthracnose fungus</name>
    <name type="synonym">Glomerella cingulata</name>
    <dbReference type="NCBI Taxonomy" id="1237896"/>
    <lineage>
        <taxon>Eukaryota</taxon>
        <taxon>Fungi</taxon>
        <taxon>Dikarya</taxon>
        <taxon>Ascomycota</taxon>
        <taxon>Pezizomycotina</taxon>
        <taxon>Sordariomycetes</taxon>
        <taxon>Hypocreomycetidae</taxon>
        <taxon>Glomerellales</taxon>
        <taxon>Glomerellaceae</taxon>
        <taxon>Colletotrichum</taxon>
        <taxon>Colletotrichum gloeosporioides species complex</taxon>
    </lineage>
</organism>
<evidence type="ECO:0000313" key="1">
    <source>
        <dbReference type="EMBL" id="EQB46784.1"/>
    </source>
</evidence>
<dbReference type="Proteomes" id="UP000015530">
    <property type="component" value="Unassembled WGS sequence"/>
</dbReference>
<sequence>MKFQILSLLYSQTPKADEQIATLGDFERAAFLS</sequence>
<name>T0K4G4_COLGC</name>
<comment type="caution">
    <text evidence="1">The sequence shown here is derived from an EMBL/GenBank/DDBJ whole genome shotgun (WGS) entry which is preliminary data.</text>
</comment>
<evidence type="ECO:0000313" key="2">
    <source>
        <dbReference type="Proteomes" id="UP000015530"/>
    </source>
</evidence>
<accession>T0K4G4</accession>
<protein>
    <submittedName>
        <fullName evidence="1">Uncharacterized protein</fullName>
    </submittedName>
</protein>
<reference evidence="2" key="1">
    <citation type="journal article" date="2013" name="Mol. Plant Microbe Interact.">
        <title>Global aspects of pacC regulation of pathogenicity genes in Colletotrichum gloeosporioides as revealed by transcriptome analysis.</title>
        <authorList>
            <person name="Alkan N."/>
            <person name="Meng X."/>
            <person name="Friedlander G."/>
            <person name="Reuveni E."/>
            <person name="Sukno S."/>
            <person name="Sherman A."/>
            <person name="Thon M."/>
            <person name="Fluhr R."/>
            <person name="Prusky D."/>
        </authorList>
    </citation>
    <scope>NUCLEOTIDE SEQUENCE [LARGE SCALE GENOMIC DNA]</scope>
    <source>
        <strain evidence="2">Cg-14</strain>
    </source>
</reference>
<dbReference type="HOGENOM" id="CLU_3384711_0_0_1"/>